<comment type="caution">
    <text evidence="10">The sequence shown here is derived from an EMBL/GenBank/DDBJ whole genome shotgun (WGS) entry which is preliminary data.</text>
</comment>
<dbReference type="SUPFAM" id="SSF54928">
    <property type="entry name" value="RNA-binding domain, RBD"/>
    <property type="match status" value="1"/>
</dbReference>
<dbReference type="SUPFAM" id="SSF90209">
    <property type="entry name" value="Ran binding protein zinc finger-like"/>
    <property type="match status" value="1"/>
</dbReference>
<dbReference type="PROSITE" id="PS50102">
    <property type="entry name" value="RRM"/>
    <property type="match status" value="1"/>
</dbReference>
<dbReference type="Gene3D" id="3.30.70.330">
    <property type="match status" value="1"/>
</dbReference>
<keyword evidence="4" id="KW-0694">RNA-binding</keyword>
<evidence type="ECO:0000256" key="6">
    <source>
        <dbReference type="SAM" id="MobiDB-lite"/>
    </source>
</evidence>
<keyword evidence="3" id="KW-0862">Zinc</keyword>
<reference evidence="10" key="1">
    <citation type="journal article" date="2018" name="DNA Res.">
        <title>Multiple hybrid de novo genome assembly of finger millet, an orphan allotetraploid crop.</title>
        <authorList>
            <person name="Hatakeyama M."/>
            <person name="Aluri S."/>
            <person name="Balachadran M.T."/>
            <person name="Sivarajan S.R."/>
            <person name="Patrignani A."/>
            <person name="Gruter S."/>
            <person name="Poveda L."/>
            <person name="Shimizu-Inatsugi R."/>
            <person name="Baeten J."/>
            <person name="Francoijs K.J."/>
            <person name="Nataraja K.N."/>
            <person name="Reddy Y.A.N."/>
            <person name="Phadnis S."/>
            <person name="Ravikumar R.L."/>
            <person name="Schlapbach R."/>
            <person name="Sreeman S.M."/>
            <person name="Shimizu K.K."/>
        </authorList>
    </citation>
    <scope>NUCLEOTIDE SEQUENCE</scope>
</reference>
<evidence type="ECO:0000256" key="5">
    <source>
        <dbReference type="PROSITE-ProRule" id="PRU00322"/>
    </source>
</evidence>
<dbReference type="GO" id="GO:0003723">
    <property type="term" value="F:RNA binding"/>
    <property type="evidence" value="ECO:0007669"/>
    <property type="project" value="UniProtKB-UniRule"/>
</dbReference>
<dbReference type="PROSITE" id="PS01358">
    <property type="entry name" value="ZF_RANBP2_1"/>
    <property type="match status" value="1"/>
</dbReference>
<keyword evidence="11" id="KW-1185">Reference proteome</keyword>
<dbReference type="InterPro" id="IPR000504">
    <property type="entry name" value="RRM_dom"/>
</dbReference>
<feature type="compositionally biased region" description="Gly residues" evidence="6">
    <location>
        <begin position="275"/>
        <end position="289"/>
    </location>
</feature>
<dbReference type="PRINTS" id="PR01228">
    <property type="entry name" value="EGGSHELL"/>
</dbReference>
<organism evidence="10 11">
    <name type="scientific">Eleusine coracana subsp. coracana</name>
    <dbReference type="NCBI Taxonomy" id="191504"/>
    <lineage>
        <taxon>Eukaryota</taxon>
        <taxon>Viridiplantae</taxon>
        <taxon>Streptophyta</taxon>
        <taxon>Embryophyta</taxon>
        <taxon>Tracheophyta</taxon>
        <taxon>Spermatophyta</taxon>
        <taxon>Magnoliopsida</taxon>
        <taxon>Liliopsida</taxon>
        <taxon>Poales</taxon>
        <taxon>Poaceae</taxon>
        <taxon>PACMAD clade</taxon>
        <taxon>Chloridoideae</taxon>
        <taxon>Cynodonteae</taxon>
        <taxon>Eleusininae</taxon>
        <taxon>Eleusine</taxon>
    </lineage>
</organism>
<dbReference type="GO" id="GO:0008270">
    <property type="term" value="F:zinc ion binding"/>
    <property type="evidence" value="ECO:0007669"/>
    <property type="project" value="UniProtKB-KW"/>
</dbReference>
<evidence type="ECO:0000313" key="11">
    <source>
        <dbReference type="Proteomes" id="UP001054889"/>
    </source>
</evidence>
<proteinExistence type="predicted"/>
<dbReference type="InterPro" id="IPR035979">
    <property type="entry name" value="RBD_domain_sf"/>
</dbReference>
<dbReference type="SMART" id="SM00547">
    <property type="entry name" value="ZnF_RBZ"/>
    <property type="match status" value="1"/>
</dbReference>
<evidence type="ECO:0000256" key="1">
    <source>
        <dbReference type="ARBA" id="ARBA00022723"/>
    </source>
</evidence>
<keyword evidence="2 5" id="KW-0863">Zinc-finger</keyword>
<dbReference type="EMBL" id="BQKI01000012">
    <property type="protein sequence ID" value="GJN05717.1"/>
    <property type="molecule type" value="Genomic_DNA"/>
</dbReference>
<keyword evidence="7" id="KW-0812">Transmembrane</keyword>
<name>A0AAV5D521_ELECO</name>
<dbReference type="PANTHER" id="PTHR12999:SF7">
    <property type="entry name" value="TRANSCRIPTION INITIATION FACTOR TFIID SUBUNIT 15B"/>
    <property type="match status" value="1"/>
</dbReference>
<gene>
    <name evidence="10" type="primary">ga23376</name>
    <name evidence="10" type="ORF">PR202_ga23376</name>
</gene>
<evidence type="ECO:0000256" key="2">
    <source>
        <dbReference type="ARBA" id="ARBA00022771"/>
    </source>
</evidence>
<evidence type="ECO:0000259" key="8">
    <source>
        <dbReference type="PROSITE" id="PS50102"/>
    </source>
</evidence>
<evidence type="ECO:0000256" key="3">
    <source>
        <dbReference type="ARBA" id="ARBA00022833"/>
    </source>
</evidence>
<keyword evidence="1" id="KW-0479">Metal-binding</keyword>
<accession>A0AAV5D521</accession>
<keyword evidence="7" id="KW-0472">Membrane</keyword>
<feature type="compositionally biased region" description="Gly residues" evidence="6">
    <location>
        <begin position="158"/>
        <end position="169"/>
    </location>
</feature>
<dbReference type="Proteomes" id="UP001054889">
    <property type="component" value="Unassembled WGS sequence"/>
</dbReference>
<dbReference type="AlphaFoldDB" id="A0AAV5D521"/>
<dbReference type="PANTHER" id="PTHR12999">
    <property type="entry name" value="ZINC FINGER RAN-BINDING DOMAIN-CONTAINING PROTEIN 2 ZRANB2-RELATED"/>
    <property type="match status" value="1"/>
</dbReference>
<feature type="domain" description="RanBP2-type" evidence="9">
    <location>
        <begin position="87"/>
        <end position="118"/>
    </location>
</feature>
<dbReference type="Gene3D" id="4.10.1060.10">
    <property type="entry name" value="Zinc finger, RanBP2-type"/>
    <property type="match status" value="1"/>
</dbReference>
<evidence type="ECO:0000256" key="4">
    <source>
        <dbReference type="PROSITE-ProRule" id="PRU00176"/>
    </source>
</evidence>
<dbReference type="InterPro" id="IPR036443">
    <property type="entry name" value="Znf_RanBP2_sf"/>
</dbReference>
<reference evidence="10" key="2">
    <citation type="submission" date="2021-12" db="EMBL/GenBank/DDBJ databases">
        <title>Resequencing data analysis of finger millet.</title>
        <authorList>
            <person name="Hatakeyama M."/>
            <person name="Aluri S."/>
            <person name="Balachadran M.T."/>
            <person name="Sivarajan S.R."/>
            <person name="Poveda L."/>
            <person name="Shimizu-Inatsugi R."/>
            <person name="Schlapbach R."/>
            <person name="Sreeman S.M."/>
            <person name="Shimizu K.K."/>
        </authorList>
    </citation>
    <scope>NUCLEOTIDE SEQUENCE</scope>
</reference>
<evidence type="ECO:0008006" key="12">
    <source>
        <dbReference type="Google" id="ProtNLM"/>
    </source>
</evidence>
<feature type="region of interest" description="Disordered" evidence="6">
    <location>
        <begin position="142"/>
        <end position="314"/>
    </location>
</feature>
<evidence type="ECO:0000259" key="9">
    <source>
        <dbReference type="PROSITE" id="PS50199"/>
    </source>
</evidence>
<protein>
    <recommendedName>
        <fullName evidence="12">Transcription initiation factor TFIID subunit 15b</fullName>
    </recommendedName>
</protein>
<dbReference type="CDD" id="cd12280">
    <property type="entry name" value="RRM_FET"/>
    <property type="match status" value="1"/>
</dbReference>
<feature type="domain" description="RRM" evidence="8">
    <location>
        <begin position="327"/>
        <end position="418"/>
    </location>
</feature>
<dbReference type="InterPro" id="IPR001876">
    <property type="entry name" value="Znf_RanBP2"/>
</dbReference>
<dbReference type="SMART" id="SM00360">
    <property type="entry name" value="RRM"/>
    <property type="match status" value="1"/>
</dbReference>
<dbReference type="InterPro" id="IPR012677">
    <property type="entry name" value="Nucleotide-bd_a/b_plait_sf"/>
</dbReference>
<feature type="transmembrane region" description="Helical" evidence="7">
    <location>
        <begin position="430"/>
        <end position="452"/>
    </location>
</feature>
<evidence type="ECO:0000256" key="7">
    <source>
        <dbReference type="SAM" id="Phobius"/>
    </source>
</evidence>
<sequence>MSGSYGSDDFRGGGGGGRGRVVAAADVVEDTVAVAVEEDTEGGGGGYGGGGGGYGGGGGRGGGGGFGGGGRGGGGGGRGGGGRGGGREGDWVCPDASCGNVNFARRIECNKCGTPCPSGGGGGGRSGGGGGGYNRGGGDFGSGGGGGFNRDGADYNSGGRGGGGGGYNRSGGSDRGFDDHRGGRGGGYGGRDQGNNQRGEGGYGQAPPQGPPSYGGPPGDYGGNNAYGSDSAVPPPNSYGGGPGSYPPSYGAPPPNAYSGSAPGGQGNLPPTYDGGYGGRSMPGGGASGGAPPPYHGSGGHTANAAPEPAPKVKQCDANCDETCDNARIYISNLPPDVTVEELQELFGGIGMVGRIKQKRGYKDQWPWNIKIYTDESGKAKGDACLAYEDPSAAHSAGGFYNDYDMRGYKISVVMAEKSAPRAPTYGHGLVHLFISLVVVVAVAMVVDAGIITEMVAMDLIETRVVVRVHDHTEYNIVTKNVSCEKPFVFLFYGFVFPYKRIRFGSAMRFVQHPGTSPYKLVASHLRSLTLEIDGSSTA</sequence>
<dbReference type="Pfam" id="PF00076">
    <property type="entry name" value="RRM_1"/>
    <property type="match status" value="1"/>
</dbReference>
<evidence type="ECO:0000313" key="10">
    <source>
        <dbReference type="EMBL" id="GJN05717.1"/>
    </source>
</evidence>
<keyword evidence="7" id="KW-1133">Transmembrane helix</keyword>
<dbReference type="PROSITE" id="PS50199">
    <property type="entry name" value="ZF_RANBP2_2"/>
    <property type="match status" value="1"/>
</dbReference>